<evidence type="ECO:0000259" key="9">
    <source>
        <dbReference type="Pfam" id="PF11356"/>
    </source>
</evidence>
<dbReference type="Pfam" id="PF11356">
    <property type="entry name" value="T2SSC"/>
    <property type="match status" value="1"/>
</dbReference>
<evidence type="ECO:0000256" key="1">
    <source>
        <dbReference type="ARBA" id="ARBA00004533"/>
    </source>
</evidence>
<dbReference type="Proteomes" id="UP001159100">
    <property type="component" value="Unassembled WGS sequence"/>
</dbReference>
<gene>
    <name evidence="10" type="ORF">POF45_18210</name>
</gene>
<organism evidence="10 11">
    <name type="scientific">Pseudomonas fungipugnans</name>
    <dbReference type="NCBI Taxonomy" id="3024217"/>
    <lineage>
        <taxon>Bacteria</taxon>
        <taxon>Pseudomonadati</taxon>
        <taxon>Pseudomonadota</taxon>
        <taxon>Gammaproteobacteria</taxon>
        <taxon>Pseudomonadales</taxon>
        <taxon>Pseudomonadaceae</taxon>
        <taxon>Pseudomonas</taxon>
    </lineage>
</organism>
<evidence type="ECO:0000256" key="3">
    <source>
        <dbReference type="ARBA" id="ARBA00022475"/>
    </source>
</evidence>
<evidence type="ECO:0000256" key="5">
    <source>
        <dbReference type="ARBA" id="ARBA00022692"/>
    </source>
</evidence>
<evidence type="ECO:0000313" key="10">
    <source>
        <dbReference type="EMBL" id="MDI2593343.1"/>
    </source>
</evidence>
<name>A0ABT6QR18_9PSED</name>
<accession>A0ABT6QR18</accession>
<evidence type="ECO:0000313" key="11">
    <source>
        <dbReference type="Proteomes" id="UP001159100"/>
    </source>
</evidence>
<protein>
    <submittedName>
        <fullName evidence="10">Type II secretion system protein N</fullName>
    </submittedName>
</protein>
<sequence>MLLLPLGYGCVLLWQERAWRDTLPVLENLPPAQASANNERASFNPDAIASLLGLVARESLARSTEALVLRASFVSSAGDSRALLAGTEGERTYRLGDTLPGGSVLRRIEVAQVVFWRNGREEVLPIEMSARRSLLPLESGSRAVPDTSATLYLQPTTDSGQSD</sequence>
<keyword evidence="3" id="KW-1003">Cell membrane</keyword>
<comment type="subcellular location">
    <subcellularLocation>
        <location evidence="1">Cell inner membrane</location>
    </subcellularLocation>
</comment>
<keyword evidence="6" id="KW-0653">Protein transport</keyword>
<evidence type="ECO:0000256" key="2">
    <source>
        <dbReference type="ARBA" id="ARBA00022448"/>
    </source>
</evidence>
<keyword evidence="5" id="KW-0812">Transmembrane</keyword>
<evidence type="ECO:0000256" key="4">
    <source>
        <dbReference type="ARBA" id="ARBA00022519"/>
    </source>
</evidence>
<keyword evidence="2" id="KW-0813">Transport</keyword>
<evidence type="ECO:0000256" key="7">
    <source>
        <dbReference type="ARBA" id="ARBA00022989"/>
    </source>
</evidence>
<evidence type="ECO:0000256" key="6">
    <source>
        <dbReference type="ARBA" id="ARBA00022927"/>
    </source>
</evidence>
<keyword evidence="11" id="KW-1185">Reference proteome</keyword>
<feature type="domain" description="Type II secretion system protein GspC N-terminal" evidence="9">
    <location>
        <begin position="61"/>
        <end position="124"/>
    </location>
</feature>
<keyword evidence="7" id="KW-1133">Transmembrane helix</keyword>
<proteinExistence type="predicted"/>
<dbReference type="RefSeq" id="WP_282316301.1">
    <property type="nucleotide sequence ID" value="NZ_JARBWL010000002.1"/>
</dbReference>
<reference evidence="10 11" key="1">
    <citation type="submission" date="2023-02" db="EMBL/GenBank/DDBJ databases">
        <title>Pseudomonas chrutzelriedensis sp. nov., a potently antifungal strain isolated from moss.</title>
        <authorList>
            <person name="Schnyder A."/>
            <person name="Kalawong R."/>
            <person name="Eberl L."/>
            <person name="Agnoli K."/>
        </authorList>
    </citation>
    <scope>NUCLEOTIDE SEQUENCE [LARGE SCALE GENOMIC DNA]</scope>
    <source>
        <strain evidence="10 11">681</strain>
    </source>
</reference>
<comment type="caution">
    <text evidence="10">The sequence shown here is derived from an EMBL/GenBank/DDBJ whole genome shotgun (WGS) entry which is preliminary data.</text>
</comment>
<dbReference type="Gene3D" id="2.30.30.830">
    <property type="match status" value="1"/>
</dbReference>
<dbReference type="InterPro" id="IPR024961">
    <property type="entry name" value="T2SS_GspC_N"/>
</dbReference>
<keyword evidence="8" id="KW-0472">Membrane</keyword>
<evidence type="ECO:0000256" key="8">
    <source>
        <dbReference type="ARBA" id="ARBA00023136"/>
    </source>
</evidence>
<dbReference type="EMBL" id="JARBWL010000002">
    <property type="protein sequence ID" value="MDI2593343.1"/>
    <property type="molecule type" value="Genomic_DNA"/>
</dbReference>
<keyword evidence="4" id="KW-0997">Cell inner membrane</keyword>